<dbReference type="AlphaFoldDB" id="A0A433JGZ7"/>
<dbReference type="Gene3D" id="3.60.20.10">
    <property type="entry name" value="Glutamine Phosphoribosylpyrophosphate, subunit 1, domain 1"/>
    <property type="match status" value="1"/>
</dbReference>
<evidence type="ECO:0000313" key="4">
    <source>
        <dbReference type="Proteomes" id="UP000288012"/>
    </source>
</evidence>
<dbReference type="GO" id="GO:0016740">
    <property type="term" value="F:transferase activity"/>
    <property type="evidence" value="ECO:0007669"/>
    <property type="project" value="UniProtKB-KW"/>
</dbReference>
<reference evidence="3 4" key="1">
    <citation type="submission" date="2018-12" db="EMBL/GenBank/DDBJ databases">
        <title>Legionella sp,whole genome shotgun sequence.</title>
        <authorList>
            <person name="Wu H."/>
        </authorList>
    </citation>
    <scope>NUCLEOTIDE SEQUENCE [LARGE SCALE GENOMIC DNA]</scope>
    <source>
        <strain evidence="4">km714</strain>
    </source>
</reference>
<dbReference type="SUPFAM" id="SSF56235">
    <property type="entry name" value="N-terminal nucleophile aminohydrolases (Ntn hydrolases)"/>
    <property type="match status" value="1"/>
</dbReference>
<proteinExistence type="predicted"/>
<accession>A0A433JGZ7</accession>
<dbReference type="InterPro" id="IPR052373">
    <property type="entry name" value="Gamma-glu_amide_hydrolase"/>
</dbReference>
<protein>
    <submittedName>
        <fullName evidence="3">Class II glutamine amidotransferase</fullName>
    </submittedName>
</protein>
<dbReference type="Proteomes" id="UP000288012">
    <property type="component" value="Unassembled WGS sequence"/>
</dbReference>
<dbReference type="Pfam" id="PF13230">
    <property type="entry name" value="GATase_4"/>
    <property type="match status" value="1"/>
</dbReference>
<comment type="caution">
    <text evidence="3">The sequence shown here is derived from an EMBL/GenBank/DDBJ whole genome shotgun (WGS) entry which is preliminary data.</text>
</comment>
<keyword evidence="1 3" id="KW-0315">Glutamine amidotransferase</keyword>
<dbReference type="InterPro" id="IPR017932">
    <property type="entry name" value="GATase_2_dom"/>
</dbReference>
<name>A0A433JGZ7_9GAMM</name>
<dbReference type="PANTHER" id="PTHR43187">
    <property type="entry name" value="GLUTAMINE AMIDOTRANSFERASE DUG3-RELATED"/>
    <property type="match status" value="1"/>
</dbReference>
<feature type="domain" description="Glutamine amidotransferase type-2" evidence="2">
    <location>
        <begin position="2"/>
        <end position="274"/>
    </location>
</feature>
<dbReference type="PROSITE" id="PS51278">
    <property type="entry name" value="GATASE_TYPE_2"/>
    <property type="match status" value="1"/>
</dbReference>
<evidence type="ECO:0000256" key="1">
    <source>
        <dbReference type="ARBA" id="ARBA00022962"/>
    </source>
</evidence>
<dbReference type="PANTHER" id="PTHR43187:SF1">
    <property type="entry name" value="GLUTAMINE AMIDOTRANSFERASE DUG3-RELATED"/>
    <property type="match status" value="1"/>
</dbReference>
<dbReference type="EMBL" id="RZGR01000037">
    <property type="protein sequence ID" value="RUQ81578.1"/>
    <property type="molecule type" value="Genomic_DNA"/>
</dbReference>
<keyword evidence="4" id="KW-1185">Reference proteome</keyword>
<keyword evidence="3" id="KW-0808">Transferase</keyword>
<organism evidence="3 4">
    <name type="scientific">Legionella septentrionalis</name>
    <dbReference type="NCBI Taxonomy" id="2498109"/>
    <lineage>
        <taxon>Bacteria</taxon>
        <taxon>Pseudomonadati</taxon>
        <taxon>Pseudomonadota</taxon>
        <taxon>Gammaproteobacteria</taxon>
        <taxon>Legionellales</taxon>
        <taxon>Legionellaceae</taxon>
        <taxon>Legionella</taxon>
    </lineage>
</organism>
<dbReference type="InterPro" id="IPR026869">
    <property type="entry name" value="EgtC-like"/>
</dbReference>
<gene>
    <name evidence="3" type="ORF">EKM59_10170</name>
</gene>
<evidence type="ECO:0000259" key="2">
    <source>
        <dbReference type="PROSITE" id="PS51278"/>
    </source>
</evidence>
<dbReference type="CDD" id="cd01908">
    <property type="entry name" value="YafJ"/>
    <property type="match status" value="1"/>
</dbReference>
<dbReference type="RefSeq" id="WP_127111478.1">
    <property type="nucleotide sequence ID" value="NZ_RZGR01000037.1"/>
</dbReference>
<evidence type="ECO:0000313" key="3">
    <source>
        <dbReference type="EMBL" id="RUQ81578.1"/>
    </source>
</evidence>
<sequence length="288" mass="32424">MCRLIAYLGHEILLQDVLVKPANSIIMQSLHARESNIPTNGDGFGLGWYAPAISEEPALFTSVFPAWNDRNLLSLTAKIKSPAFFAHVRAASAGGVTNYNCHPFVFKRWMLMHNGGIPDFIAIKRHLRHLLDDDVYHWIQGDTDSEHLFALFLQLAKGKDLTQLTVVADVLQATFTAIERIRKEFGKSGAAFYNVCLTDGERLLACRYSTAKKIMPETMHYSLGSRFVAKKGHYHMLQEGNEKNCILVVSEKLTDFDTEWLDVPANHLLLVDKDLSIELRPLGTHEAM</sequence>
<dbReference type="InterPro" id="IPR029055">
    <property type="entry name" value="Ntn_hydrolases_N"/>
</dbReference>